<dbReference type="NCBIfam" id="TIGR00666">
    <property type="entry name" value="PBP4"/>
    <property type="match status" value="1"/>
</dbReference>
<evidence type="ECO:0000313" key="3">
    <source>
        <dbReference type="EMBL" id="CAB4632385.1"/>
    </source>
</evidence>
<organism evidence="3">
    <name type="scientific">freshwater metagenome</name>
    <dbReference type="NCBI Taxonomy" id="449393"/>
    <lineage>
        <taxon>unclassified sequences</taxon>
        <taxon>metagenomes</taxon>
        <taxon>ecological metagenomes</taxon>
    </lineage>
</organism>
<dbReference type="AlphaFoldDB" id="A0A6J6J704"/>
<dbReference type="GO" id="GO:0000270">
    <property type="term" value="P:peptidoglycan metabolic process"/>
    <property type="evidence" value="ECO:0007669"/>
    <property type="project" value="TreeGrafter"/>
</dbReference>
<dbReference type="PRINTS" id="PR00922">
    <property type="entry name" value="DADACBPTASE3"/>
</dbReference>
<dbReference type="InterPro" id="IPR012338">
    <property type="entry name" value="Beta-lactam/transpept-like"/>
</dbReference>
<dbReference type="SUPFAM" id="SSF56601">
    <property type="entry name" value="beta-lactamase/transpeptidase-like"/>
    <property type="match status" value="1"/>
</dbReference>
<dbReference type="GO" id="GO:0004185">
    <property type="term" value="F:serine-type carboxypeptidase activity"/>
    <property type="evidence" value="ECO:0007669"/>
    <property type="project" value="InterPro"/>
</dbReference>
<comment type="similarity">
    <text evidence="1">Belongs to the peptidase S13 family.</text>
</comment>
<dbReference type="Gene3D" id="3.40.710.10">
    <property type="entry name" value="DD-peptidase/beta-lactamase superfamily"/>
    <property type="match status" value="1"/>
</dbReference>
<evidence type="ECO:0000256" key="2">
    <source>
        <dbReference type="ARBA" id="ARBA00022801"/>
    </source>
</evidence>
<keyword evidence="2" id="KW-0378">Hydrolase</keyword>
<dbReference type="PANTHER" id="PTHR30023">
    <property type="entry name" value="D-ALANYL-D-ALANINE CARBOXYPEPTIDASE"/>
    <property type="match status" value="1"/>
</dbReference>
<dbReference type="Pfam" id="PF02113">
    <property type="entry name" value="Peptidase_S13"/>
    <property type="match status" value="1"/>
</dbReference>
<reference evidence="3" key="1">
    <citation type="submission" date="2020-05" db="EMBL/GenBank/DDBJ databases">
        <authorList>
            <person name="Chiriac C."/>
            <person name="Salcher M."/>
            <person name="Ghai R."/>
            <person name="Kavagutti S V."/>
        </authorList>
    </citation>
    <scope>NUCLEOTIDE SEQUENCE</scope>
</reference>
<accession>A0A6J6J704</accession>
<dbReference type="EMBL" id="CAEZVM010000023">
    <property type="protein sequence ID" value="CAB4632385.1"/>
    <property type="molecule type" value="Genomic_DNA"/>
</dbReference>
<name>A0A6J6J704_9ZZZZ</name>
<dbReference type="InterPro" id="IPR000667">
    <property type="entry name" value="Peptidase_S13"/>
</dbReference>
<dbReference type="GO" id="GO:0006508">
    <property type="term" value="P:proteolysis"/>
    <property type="evidence" value="ECO:0007669"/>
    <property type="project" value="InterPro"/>
</dbReference>
<protein>
    <submittedName>
        <fullName evidence="3">Unannotated protein</fullName>
    </submittedName>
</protein>
<proteinExistence type="inferred from homology"/>
<dbReference type="PANTHER" id="PTHR30023:SF0">
    <property type="entry name" value="PENICILLIN-SENSITIVE CARBOXYPEPTIDASE A"/>
    <property type="match status" value="1"/>
</dbReference>
<evidence type="ECO:0000256" key="1">
    <source>
        <dbReference type="ARBA" id="ARBA00006096"/>
    </source>
</evidence>
<sequence length="243" mass="25809">MSALITDGDRVRPADFTSSRTGKPVLSAGEAFKKELGDFAATATLVETATPAGFIEIASVQSQPISRWITHILQTSENIETEMIGKLVSDDLGFDGSFESLDPAIKRALGTTGLDFTDVQIRDASGLSQLNMVSPKFMAELMRLINSEFADFGQIKRSLSIAGESGTLGGRFKGKIADAAGKILAKNGYIVGVHTLNGIINAKDGTVLTFTIYSTGKVGSDVRTAIDTLATAFYRCGDNLSNE</sequence>
<gene>
    <name evidence="3" type="ORF">UFOPK2032_00703</name>
</gene>